<dbReference type="RefSeq" id="WP_271460590.1">
    <property type="nucleotide sequence ID" value="NZ_JALMEU010000002.1"/>
</dbReference>
<dbReference type="EMBL" id="JBEWWF010000002">
    <property type="protein sequence ID" value="MET3076386.1"/>
    <property type="molecule type" value="Genomic_DNA"/>
</dbReference>
<keyword evidence="3" id="KW-1185">Reference proteome</keyword>
<dbReference type="InterPro" id="IPR003812">
    <property type="entry name" value="Fido"/>
</dbReference>
<feature type="domain" description="Fido" evidence="1">
    <location>
        <begin position="4"/>
        <end position="124"/>
    </location>
</feature>
<evidence type="ECO:0000313" key="3">
    <source>
        <dbReference type="Proteomes" id="UP001548992"/>
    </source>
</evidence>
<gene>
    <name evidence="2" type="ORF">ABXV16_11545</name>
</gene>
<organism evidence="2 3">
    <name type="scientific">Pantoea leporis</name>
    <dbReference type="NCBI Taxonomy" id="2933780"/>
    <lineage>
        <taxon>Bacteria</taxon>
        <taxon>Pseudomonadati</taxon>
        <taxon>Pseudomonadota</taxon>
        <taxon>Gammaproteobacteria</taxon>
        <taxon>Enterobacterales</taxon>
        <taxon>Erwiniaceae</taxon>
        <taxon>Pantoea</taxon>
    </lineage>
</organism>
<comment type="caution">
    <text evidence="2">The sequence shown here is derived from an EMBL/GenBank/DDBJ whole genome shotgun (WGS) entry which is preliminary data.</text>
</comment>
<name>A0ABV2DZB8_9GAMM</name>
<proteinExistence type="predicted"/>
<dbReference type="PROSITE" id="PS51459">
    <property type="entry name" value="FIDO"/>
    <property type="match status" value="1"/>
</dbReference>
<dbReference type="InterPro" id="IPR053737">
    <property type="entry name" value="Type_II_TA_Toxin"/>
</dbReference>
<dbReference type="Proteomes" id="UP001548992">
    <property type="component" value="Unassembled WGS sequence"/>
</dbReference>
<dbReference type="Gene3D" id="1.20.120.1870">
    <property type="entry name" value="Fic/DOC protein, Fido domain"/>
    <property type="match status" value="1"/>
</dbReference>
<dbReference type="SUPFAM" id="SSF140931">
    <property type="entry name" value="Fic-like"/>
    <property type="match status" value="1"/>
</dbReference>
<dbReference type="PANTHER" id="PTHR39426:SF1">
    <property type="entry name" value="HOMOLOGY TO DEATH-ON-CURING PROTEIN OF PHAGE P1"/>
    <property type="match status" value="1"/>
</dbReference>
<dbReference type="NCBIfam" id="TIGR01550">
    <property type="entry name" value="DOC_P1"/>
    <property type="match status" value="1"/>
</dbReference>
<protein>
    <submittedName>
        <fullName evidence="2">Type II toxin-antitoxin system death-on-curing family toxin</fullName>
    </submittedName>
</protein>
<sequence>MIHVSAEEVIALHDYLLKRYAGVAGMSDPGRAEAIVARVINREYYEGIQDIFELAATYWVAISRGHIFADANKRTSLNVTMLFLKRNGIRVHDRPELVELTVMAATGEAGVPYLANQLRAFFGSH</sequence>
<evidence type="ECO:0000313" key="2">
    <source>
        <dbReference type="EMBL" id="MET3076386.1"/>
    </source>
</evidence>
<dbReference type="InterPro" id="IPR036597">
    <property type="entry name" value="Fido-like_dom_sf"/>
</dbReference>
<dbReference type="Pfam" id="PF02661">
    <property type="entry name" value="Fic"/>
    <property type="match status" value="1"/>
</dbReference>
<reference evidence="2 3" key="1">
    <citation type="submission" date="2024-07" db="EMBL/GenBank/DDBJ databases">
        <title>Isolation, whole-genome sequencing, and annotation of five antibiotic-resistant bacteria from environmental samples.</title>
        <authorList>
            <person name="Bedore T."/>
            <person name="Hudson A.O."/>
            <person name="Kumar G."/>
        </authorList>
    </citation>
    <scope>NUCLEOTIDE SEQUENCE [LARGE SCALE GENOMIC DNA]</scope>
    <source>
        <strain evidence="2 3">RIT844</strain>
    </source>
</reference>
<dbReference type="PANTHER" id="PTHR39426">
    <property type="entry name" value="HOMOLOGY TO DEATH-ON-CURING PROTEIN OF PHAGE P1"/>
    <property type="match status" value="1"/>
</dbReference>
<dbReference type="PIRSF" id="PIRSF018297">
    <property type="entry name" value="Doc"/>
    <property type="match status" value="1"/>
</dbReference>
<accession>A0ABV2DZB8</accession>
<dbReference type="InterPro" id="IPR006440">
    <property type="entry name" value="Doc"/>
</dbReference>
<evidence type="ECO:0000259" key="1">
    <source>
        <dbReference type="PROSITE" id="PS51459"/>
    </source>
</evidence>